<feature type="compositionally biased region" description="Low complexity" evidence="1">
    <location>
        <begin position="74"/>
        <end position="84"/>
    </location>
</feature>
<organism evidence="3 4">
    <name type="scientific">Spizellomyces punctatus (strain DAOM BR117)</name>
    <dbReference type="NCBI Taxonomy" id="645134"/>
    <lineage>
        <taxon>Eukaryota</taxon>
        <taxon>Fungi</taxon>
        <taxon>Fungi incertae sedis</taxon>
        <taxon>Chytridiomycota</taxon>
        <taxon>Chytridiomycota incertae sedis</taxon>
        <taxon>Chytridiomycetes</taxon>
        <taxon>Spizellomycetales</taxon>
        <taxon>Spizellomycetaceae</taxon>
        <taxon>Spizellomyces</taxon>
    </lineage>
</organism>
<feature type="domain" description="Endonuclease/exonuclease/phosphatase" evidence="2">
    <location>
        <begin position="197"/>
        <end position="352"/>
    </location>
</feature>
<dbReference type="Proteomes" id="UP000053201">
    <property type="component" value="Unassembled WGS sequence"/>
</dbReference>
<sequence length="603" mass="68302">MTDRYYTKVSGTGEYSSTSTASDEHGHEASRRHPRQSRKGRSHERHSATPTTRELKDDICTPQRDAGPHRRRYSQSSSSESSRSPAWDARRQEYVSKQSRGNKYDVERSGSYPRKGSPKSRRRSSSPNEEVRPRFKPLERTWMPDAPPEKDDNDCTFTLMTYNCLAPSLANAHSWLYGSQQKQYGQQVLKWTVRGPNIVKEIADRNCDIVCLQEVDDRYFGSFFEPELARHGYKGTYVRCTGTKTDGVAIFVKAKRFFVECYQHIQYHPAKDNVAIIMILRDPNLGRKICVATTHLLWSPSRGDVKLTQFLKLTQYMKEMIEDHEKQSGANVPLVLCGDFNLNPGSVLYNFLVSGVMNMADADPKNMSGQFDKQSRKGKKPQLLPLLQSSFPRQSQQSSLSMGVTTSCASATITVEKGHKTTTHLQQSFSVSEVVKMDLDIDADLDLPEFIEDPPAQSVTQSSAPWIGTAWEASPAFQRRQDRDTAGGFVRHPFELLSVYSPYVDPQTKRPYFTSWHENDKEVMDYIFIGGLRAQARSHPGNIKKPSTVLECLRYLKPPTEKETTGKLPTPRVPSDHVSLVAQFRLKVHDDEDAGDLLLSDSE</sequence>
<dbReference type="InterPro" id="IPR036691">
    <property type="entry name" value="Endo/exonu/phosph_ase_sf"/>
</dbReference>
<feature type="compositionally biased region" description="Basic and acidic residues" evidence="1">
    <location>
        <begin position="129"/>
        <end position="139"/>
    </location>
</feature>
<dbReference type="OMA" id="CIYETIN"/>
<gene>
    <name evidence="3" type="ORF">SPPG_04013</name>
</gene>
<name>A0A0L0HIP9_SPIPD</name>
<feature type="region of interest" description="Disordered" evidence="1">
    <location>
        <begin position="1"/>
        <end position="149"/>
    </location>
</feature>
<evidence type="ECO:0000313" key="3">
    <source>
        <dbReference type="EMBL" id="KND00913.1"/>
    </source>
</evidence>
<evidence type="ECO:0000259" key="2">
    <source>
        <dbReference type="Pfam" id="PF03372"/>
    </source>
</evidence>
<dbReference type="InParanoid" id="A0A0L0HIP9"/>
<dbReference type="InterPro" id="IPR050410">
    <property type="entry name" value="CCR4/nocturin_mRNA_transcr"/>
</dbReference>
<dbReference type="GO" id="GO:0000175">
    <property type="term" value="F:3'-5'-RNA exonuclease activity"/>
    <property type="evidence" value="ECO:0007669"/>
    <property type="project" value="TreeGrafter"/>
</dbReference>
<dbReference type="GeneID" id="27687491"/>
<keyword evidence="4" id="KW-1185">Reference proteome</keyword>
<dbReference type="PANTHER" id="PTHR12121:SF34">
    <property type="entry name" value="PROTEIN ANGEL"/>
    <property type="match status" value="1"/>
</dbReference>
<dbReference type="OrthoDB" id="428734at2759"/>
<dbReference type="VEuPathDB" id="FungiDB:SPPG_04013"/>
<dbReference type="SUPFAM" id="SSF56219">
    <property type="entry name" value="DNase I-like"/>
    <property type="match status" value="1"/>
</dbReference>
<dbReference type="Gene3D" id="3.60.10.10">
    <property type="entry name" value="Endonuclease/exonuclease/phosphatase"/>
    <property type="match status" value="1"/>
</dbReference>
<evidence type="ECO:0000256" key="1">
    <source>
        <dbReference type="SAM" id="MobiDB-lite"/>
    </source>
</evidence>
<accession>A0A0L0HIP9</accession>
<dbReference type="EMBL" id="KQ257455">
    <property type="protein sequence ID" value="KND00913.1"/>
    <property type="molecule type" value="Genomic_DNA"/>
</dbReference>
<evidence type="ECO:0000313" key="4">
    <source>
        <dbReference type="Proteomes" id="UP000053201"/>
    </source>
</evidence>
<protein>
    <recommendedName>
        <fullName evidence="2">Endonuclease/exonuclease/phosphatase domain-containing protein</fullName>
    </recommendedName>
</protein>
<dbReference type="eggNOG" id="KOG2338">
    <property type="taxonomic scope" value="Eukaryota"/>
</dbReference>
<feature type="compositionally biased region" description="Basic residues" evidence="1">
    <location>
        <begin position="32"/>
        <end position="44"/>
    </location>
</feature>
<dbReference type="RefSeq" id="XP_016608952.1">
    <property type="nucleotide sequence ID" value="XM_016752262.1"/>
</dbReference>
<feature type="compositionally biased region" description="Polar residues" evidence="1">
    <location>
        <begin position="9"/>
        <end position="21"/>
    </location>
</feature>
<reference evidence="3 4" key="1">
    <citation type="submission" date="2009-08" db="EMBL/GenBank/DDBJ databases">
        <title>The Genome Sequence of Spizellomyces punctatus strain DAOM BR117.</title>
        <authorList>
            <consortium name="The Broad Institute Genome Sequencing Platform"/>
            <person name="Russ C."/>
            <person name="Cuomo C."/>
            <person name="Shea T."/>
            <person name="Young S.K."/>
            <person name="Zeng Q."/>
            <person name="Koehrsen M."/>
            <person name="Haas B."/>
            <person name="Borodovsky M."/>
            <person name="Guigo R."/>
            <person name="Alvarado L."/>
            <person name="Berlin A."/>
            <person name="Bochicchio J."/>
            <person name="Borenstein D."/>
            <person name="Chapman S."/>
            <person name="Chen Z."/>
            <person name="Engels R."/>
            <person name="Freedman E."/>
            <person name="Gellesch M."/>
            <person name="Goldberg J."/>
            <person name="Griggs A."/>
            <person name="Gujja S."/>
            <person name="Heiman D."/>
            <person name="Hepburn T."/>
            <person name="Howarth C."/>
            <person name="Jen D."/>
            <person name="Larson L."/>
            <person name="Lewis B."/>
            <person name="Mehta T."/>
            <person name="Park D."/>
            <person name="Pearson M."/>
            <person name="Roberts A."/>
            <person name="Saif S."/>
            <person name="Shenoy N."/>
            <person name="Sisk P."/>
            <person name="Stolte C."/>
            <person name="Sykes S."/>
            <person name="Thomson T."/>
            <person name="Walk T."/>
            <person name="White J."/>
            <person name="Yandava C."/>
            <person name="Burger G."/>
            <person name="Gray M.W."/>
            <person name="Holland P.W.H."/>
            <person name="King N."/>
            <person name="Lang F.B.F."/>
            <person name="Roger A.J."/>
            <person name="Ruiz-Trillo I."/>
            <person name="Lander E."/>
            <person name="Nusbaum C."/>
        </authorList>
    </citation>
    <scope>NUCLEOTIDE SEQUENCE [LARGE SCALE GENOMIC DNA]</scope>
    <source>
        <strain evidence="3 4">DAOM BR117</strain>
    </source>
</reference>
<dbReference type="InterPro" id="IPR005135">
    <property type="entry name" value="Endo/exonuclease/phosphatase"/>
</dbReference>
<dbReference type="Pfam" id="PF03372">
    <property type="entry name" value="Exo_endo_phos"/>
    <property type="match status" value="1"/>
</dbReference>
<proteinExistence type="predicted"/>
<dbReference type="AlphaFoldDB" id="A0A0L0HIP9"/>
<feature type="compositionally biased region" description="Basic and acidic residues" evidence="1">
    <location>
        <begin position="22"/>
        <end position="31"/>
    </location>
</feature>
<dbReference type="PANTHER" id="PTHR12121">
    <property type="entry name" value="CARBON CATABOLITE REPRESSOR PROTEIN 4"/>
    <property type="match status" value="1"/>
</dbReference>